<organism evidence="4 5">
    <name type="scientific">Streptomyces daliensis</name>
    <dbReference type="NCBI Taxonomy" id="299421"/>
    <lineage>
        <taxon>Bacteria</taxon>
        <taxon>Bacillati</taxon>
        <taxon>Actinomycetota</taxon>
        <taxon>Actinomycetes</taxon>
        <taxon>Kitasatosporales</taxon>
        <taxon>Streptomycetaceae</taxon>
        <taxon>Streptomyces</taxon>
    </lineage>
</organism>
<feature type="non-terminal residue" evidence="4">
    <location>
        <position position="75"/>
    </location>
</feature>
<dbReference type="GO" id="GO:0006633">
    <property type="term" value="P:fatty acid biosynthetic process"/>
    <property type="evidence" value="ECO:0007669"/>
    <property type="project" value="TreeGrafter"/>
</dbReference>
<evidence type="ECO:0000259" key="3">
    <source>
        <dbReference type="Pfam" id="PF00109"/>
    </source>
</evidence>
<evidence type="ECO:0000256" key="1">
    <source>
        <dbReference type="ARBA" id="ARBA00022450"/>
    </source>
</evidence>
<evidence type="ECO:0000256" key="2">
    <source>
        <dbReference type="ARBA" id="ARBA00022553"/>
    </source>
</evidence>
<dbReference type="PANTHER" id="PTHR43775">
    <property type="entry name" value="FATTY ACID SYNTHASE"/>
    <property type="match status" value="1"/>
</dbReference>
<name>A0A8T4J2V3_9ACTN</name>
<dbReference type="GO" id="GO:0004312">
    <property type="term" value="F:fatty acid synthase activity"/>
    <property type="evidence" value="ECO:0007669"/>
    <property type="project" value="TreeGrafter"/>
</dbReference>
<sequence>MGCRVPGASGPDEFWQLLSEGRDAVTVVPEGRWDPFSAPDETGEVSRHGGFLDDVAGFDAEFFGIPPREAAVMDP</sequence>
<feature type="domain" description="Beta-ketoacyl synthase-like N-terminal" evidence="3">
    <location>
        <begin position="1"/>
        <end position="75"/>
    </location>
</feature>
<dbReference type="PANTHER" id="PTHR43775:SF37">
    <property type="entry name" value="SI:DKEY-61P9.11"/>
    <property type="match status" value="1"/>
</dbReference>
<dbReference type="Gene3D" id="3.40.47.10">
    <property type="match status" value="1"/>
</dbReference>
<keyword evidence="1" id="KW-0596">Phosphopantetheine</keyword>
<keyword evidence="5" id="KW-1185">Reference proteome</keyword>
<dbReference type="Proteomes" id="UP000675554">
    <property type="component" value="Unassembled WGS sequence"/>
</dbReference>
<reference evidence="4" key="1">
    <citation type="submission" date="2021-04" db="EMBL/GenBank/DDBJ databases">
        <title>Sequencing of actinobacteria type strains.</title>
        <authorList>
            <person name="Nguyen G.-S."/>
            <person name="Wentzel A."/>
        </authorList>
    </citation>
    <scope>NUCLEOTIDE SEQUENCE</scope>
    <source>
        <strain evidence="4">DSM 42095</strain>
    </source>
</reference>
<proteinExistence type="predicted"/>
<dbReference type="Pfam" id="PF00109">
    <property type="entry name" value="ketoacyl-synt"/>
    <property type="match status" value="1"/>
</dbReference>
<comment type="caution">
    <text evidence="4">The sequence shown here is derived from an EMBL/GenBank/DDBJ whole genome shotgun (WGS) entry which is preliminary data.</text>
</comment>
<keyword evidence="2" id="KW-0597">Phosphoprotein</keyword>
<evidence type="ECO:0000313" key="4">
    <source>
        <dbReference type="EMBL" id="MBR7678916.1"/>
    </source>
</evidence>
<dbReference type="InterPro" id="IPR014030">
    <property type="entry name" value="Ketoacyl_synth_N"/>
</dbReference>
<gene>
    <name evidence="4" type="ORF">KDA82_39425</name>
</gene>
<dbReference type="InterPro" id="IPR050091">
    <property type="entry name" value="PKS_NRPS_Biosynth_Enz"/>
</dbReference>
<accession>A0A8T4J2V3</accession>
<protein>
    <recommendedName>
        <fullName evidence="3">Beta-ketoacyl synthase-like N-terminal domain-containing protein</fullName>
    </recommendedName>
</protein>
<dbReference type="EMBL" id="JAGSMN010002011">
    <property type="protein sequence ID" value="MBR7678916.1"/>
    <property type="molecule type" value="Genomic_DNA"/>
</dbReference>
<dbReference type="AlphaFoldDB" id="A0A8T4J2V3"/>
<dbReference type="InterPro" id="IPR016039">
    <property type="entry name" value="Thiolase-like"/>
</dbReference>
<dbReference type="SUPFAM" id="SSF53901">
    <property type="entry name" value="Thiolase-like"/>
    <property type="match status" value="1"/>
</dbReference>
<evidence type="ECO:0000313" key="5">
    <source>
        <dbReference type="Proteomes" id="UP000675554"/>
    </source>
</evidence>